<dbReference type="PANTHER" id="PTHR12121">
    <property type="entry name" value="CARBON CATABOLITE REPRESSOR PROTEIN 4"/>
    <property type="match status" value="1"/>
</dbReference>
<dbReference type="InterPro" id="IPR050410">
    <property type="entry name" value="CCR4/nocturin_mRNA_transcr"/>
</dbReference>
<dbReference type="InterPro" id="IPR036691">
    <property type="entry name" value="Endo/exonu/phosph_ase_sf"/>
</dbReference>
<gene>
    <name evidence="1" type="ORF">CEUR00632_LOCUS5346</name>
</gene>
<evidence type="ECO:0008006" key="2">
    <source>
        <dbReference type="Google" id="ProtNLM"/>
    </source>
</evidence>
<dbReference type="Gene3D" id="3.60.10.10">
    <property type="entry name" value="Endonuclease/exonuclease/phosphatase"/>
    <property type="match status" value="1"/>
</dbReference>
<dbReference type="PANTHER" id="PTHR12121:SF100">
    <property type="entry name" value="POLY(A)-SPECIFIC RIBONUCLEASE"/>
    <property type="match status" value="1"/>
</dbReference>
<dbReference type="EMBL" id="HBEC01011654">
    <property type="protein sequence ID" value="CAD8285308.1"/>
    <property type="molecule type" value="Transcribed_RNA"/>
</dbReference>
<dbReference type="AlphaFoldDB" id="A0A7R9V564"/>
<evidence type="ECO:0000313" key="1">
    <source>
        <dbReference type="EMBL" id="CAD8285308.1"/>
    </source>
</evidence>
<dbReference type="SUPFAM" id="SSF56219">
    <property type="entry name" value="DNase I-like"/>
    <property type="match status" value="1"/>
</dbReference>
<dbReference type="GO" id="GO:0000175">
    <property type="term" value="F:3'-5'-RNA exonuclease activity"/>
    <property type="evidence" value="ECO:0007669"/>
    <property type="project" value="TreeGrafter"/>
</dbReference>
<reference evidence="1" key="1">
    <citation type="submission" date="2021-01" db="EMBL/GenBank/DDBJ databases">
        <authorList>
            <person name="Corre E."/>
            <person name="Pelletier E."/>
            <person name="Niang G."/>
            <person name="Scheremetjew M."/>
            <person name="Finn R."/>
            <person name="Kale V."/>
            <person name="Holt S."/>
            <person name="Cochrane G."/>
            <person name="Meng A."/>
            <person name="Brown T."/>
            <person name="Cohen L."/>
        </authorList>
    </citation>
    <scope>NUCLEOTIDE SEQUENCE</scope>
    <source>
        <strain evidence="1">CCMP219</strain>
    </source>
</reference>
<accession>A0A7R9V564</accession>
<sequence>MEEAWCLQTRFLCRMRVCCLGACLPYSRLVASLHRHCAIVAHHRIIIAPPQVCLQEVEDAVFAEELHPWFKSLGFDGWYTPRQMPGMAAGPAEGVALFYRQSIFEPMTMRALDCSQHPLPGSVEAPPASAPASKGSLWQQLSQRHEGGVVALLRHVPSGCPVLAAATHLFWDPKHPDVKALQAAMLCDACAQLLSSADFGSGDGNGSGGSILPADVPTLLAGDFNSLASKRVPDVFDPQIPPGGMSSGVYTLLASGALPPTHPEHPFTRRGGAVGEGAAFAKVPLTTAGLSLVSAHAAALGHEPPLTTKTATFAGCLDFVWASAAHWRVCRVLAMPYAMPRMRADAAAAAVAAAAAAATRPGVCSDSGHGSGSGVPGADDLVWMDPRADVEFPAIPDEHFPSDHLAVGAVLELVPPAWAAGPGA</sequence>
<protein>
    <recommendedName>
        <fullName evidence="2">Endonuclease/exonuclease/phosphatase domain-containing protein</fullName>
    </recommendedName>
</protein>
<organism evidence="1">
    <name type="scientific">Chlamydomonas euryale</name>
    <dbReference type="NCBI Taxonomy" id="1486919"/>
    <lineage>
        <taxon>Eukaryota</taxon>
        <taxon>Viridiplantae</taxon>
        <taxon>Chlorophyta</taxon>
        <taxon>core chlorophytes</taxon>
        <taxon>Chlorophyceae</taxon>
        <taxon>CS clade</taxon>
        <taxon>Chlamydomonadales</taxon>
        <taxon>Chlamydomonadaceae</taxon>
        <taxon>Chlamydomonas</taxon>
    </lineage>
</organism>
<name>A0A7R9V564_9CHLO</name>
<proteinExistence type="predicted"/>